<dbReference type="Proteomes" id="UP000887572">
    <property type="component" value="Unplaced"/>
</dbReference>
<evidence type="ECO:0000313" key="3">
    <source>
        <dbReference type="WBParaSite" id="Gr19_v10_g1446.t1"/>
    </source>
</evidence>
<evidence type="ECO:0000313" key="2">
    <source>
        <dbReference type="Proteomes" id="UP000887572"/>
    </source>
</evidence>
<name>A0A914H5V3_GLORO</name>
<proteinExistence type="predicted"/>
<dbReference type="WBParaSite" id="Gr19_v10_g1446.t1">
    <property type="protein sequence ID" value="Gr19_v10_g1446.t1"/>
    <property type="gene ID" value="Gr19_v10_g1446"/>
</dbReference>
<dbReference type="AlphaFoldDB" id="A0A914H5V3"/>
<evidence type="ECO:0000256" key="1">
    <source>
        <dbReference type="SAM" id="MobiDB-lite"/>
    </source>
</evidence>
<reference evidence="3" key="1">
    <citation type="submission" date="2022-11" db="UniProtKB">
        <authorList>
            <consortium name="WormBaseParasite"/>
        </authorList>
    </citation>
    <scope>IDENTIFICATION</scope>
</reference>
<feature type="compositionally biased region" description="Basic and acidic residues" evidence="1">
    <location>
        <begin position="20"/>
        <end position="30"/>
    </location>
</feature>
<keyword evidence="2" id="KW-1185">Reference proteome</keyword>
<organism evidence="2 3">
    <name type="scientific">Globodera rostochiensis</name>
    <name type="common">Golden nematode worm</name>
    <name type="synonym">Heterodera rostochiensis</name>
    <dbReference type="NCBI Taxonomy" id="31243"/>
    <lineage>
        <taxon>Eukaryota</taxon>
        <taxon>Metazoa</taxon>
        <taxon>Ecdysozoa</taxon>
        <taxon>Nematoda</taxon>
        <taxon>Chromadorea</taxon>
        <taxon>Rhabditida</taxon>
        <taxon>Tylenchina</taxon>
        <taxon>Tylenchomorpha</taxon>
        <taxon>Tylenchoidea</taxon>
        <taxon>Heteroderidae</taxon>
        <taxon>Heteroderinae</taxon>
        <taxon>Globodera</taxon>
    </lineage>
</organism>
<feature type="region of interest" description="Disordered" evidence="1">
    <location>
        <begin position="1"/>
        <end position="30"/>
    </location>
</feature>
<sequence length="85" mass="10178">MMNVRIKNHEHAHWTRPTSKQRDEHFSSSRRECRNWKTYGDGIFYQGDLRMREQKPPYGRLYGLGFGTIQPKLFVLRNEDHSANV</sequence>
<protein>
    <submittedName>
        <fullName evidence="3">Uncharacterized protein</fullName>
    </submittedName>
</protein>
<accession>A0A914H5V3</accession>